<evidence type="ECO:0000313" key="3">
    <source>
        <dbReference type="Proteomes" id="UP000785783"/>
    </source>
</evidence>
<keyword evidence="1" id="KW-1133">Transmembrane helix</keyword>
<dbReference type="AlphaFoldDB" id="A0A937HGJ4"/>
<evidence type="ECO:0000256" key="1">
    <source>
        <dbReference type="SAM" id="Phobius"/>
    </source>
</evidence>
<keyword evidence="1" id="KW-0812">Transmembrane</keyword>
<dbReference type="Proteomes" id="UP000785783">
    <property type="component" value="Unassembled WGS sequence"/>
</dbReference>
<keyword evidence="2" id="KW-0413">Isomerase</keyword>
<evidence type="ECO:0000313" key="2">
    <source>
        <dbReference type="EMBL" id="MBL6761107.1"/>
    </source>
</evidence>
<reference evidence="2" key="1">
    <citation type="submission" date="2020-10" db="EMBL/GenBank/DDBJ databases">
        <title>Microbiome of the Black Sea water column analyzed by genome centric metagenomics.</title>
        <authorList>
            <person name="Cabello-Yeves P.J."/>
            <person name="Callieri C."/>
            <person name="Picazo A."/>
            <person name="Mehrshad M."/>
            <person name="Haro-Moreno J.M."/>
            <person name="Roda-Garcia J."/>
            <person name="Dzembekova N."/>
            <person name="Slabakova V."/>
            <person name="Slabakova N."/>
            <person name="Moncheva S."/>
            <person name="Rodriguez-Valera F."/>
        </authorList>
    </citation>
    <scope>NUCLEOTIDE SEQUENCE</scope>
    <source>
        <strain evidence="2">BS307-5m-G5</strain>
    </source>
</reference>
<feature type="transmembrane region" description="Helical" evidence="1">
    <location>
        <begin position="12"/>
        <end position="32"/>
    </location>
</feature>
<protein>
    <submittedName>
        <fullName evidence="2">Isomerase</fullName>
    </submittedName>
</protein>
<organism evidence="2 3">
    <name type="scientific">PS1 clade bacterium</name>
    <dbReference type="NCBI Taxonomy" id="2175152"/>
    <lineage>
        <taxon>Bacteria</taxon>
        <taxon>Pseudomonadati</taxon>
        <taxon>Pseudomonadota</taxon>
        <taxon>Alphaproteobacteria</taxon>
        <taxon>PS1 clade</taxon>
    </lineage>
</organism>
<feature type="transmembrane region" description="Helical" evidence="1">
    <location>
        <begin position="125"/>
        <end position="149"/>
    </location>
</feature>
<sequence>MDRYQKIMIAHGFLVALVGMLAGFMLMFNMLGGLEYWPGTFWEFGVYGTTEGWVRAHTGGLTNGMLTVLVALVLPKLELTQRMTAFFTWGLIYCAWTFTAFYWIGNRSGNRALSIGDNVFGQADWLSVIGFLPGLSSVIIGPVVLFIGARAAFRAIQKD</sequence>
<dbReference type="GO" id="GO:0016853">
    <property type="term" value="F:isomerase activity"/>
    <property type="evidence" value="ECO:0007669"/>
    <property type="project" value="UniProtKB-KW"/>
</dbReference>
<dbReference type="InterPro" id="IPR058965">
    <property type="entry name" value="SOI/HabA-like"/>
</dbReference>
<name>A0A937HGJ4_9PROT</name>
<gene>
    <name evidence="2" type="ORF">ISQ19_00245</name>
</gene>
<comment type="caution">
    <text evidence="2">The sequence shown here is derived from an EMBL/GenBank/DDBJ whole genome shotgun (WGS) entry which is preliminary data.</text>
</comment>
<accession>A0A937HGJ4</accession>
<proteinExistence type="predicted"/>
<keyword evidence="1" id="KW-0472">Membrane</keyword>
<dbReference type="Pfam" id="PF26512">
    <property type="entry name" value="SOI"/>
    <property type="match status" value="1"/>
</dbReference>
<dbReference type="EMBL" id="JADHOK010000001">
    <property type="protein sequence ID" value="MBL6761107.1"/>
    <property type="molecule type" value="Genomic_DNA"/>
</dbReference>
<feature type="transmembrane region" description="Helical" evidence="1">
    <location>
        <begin position="86"/>
        <end position="105"/>
    </location>
</feature>
<feature type="transmembrane region" description="Helical" evidence="1">
    <location>
        <begin position="52"/>
        <end position="74"/>
    </location>
</feature>